<proteinExistence type="predicted"/>
<organism evidence="2 3">
    <name type="scientific">Medicago truncatula</name>
    <name type="common">Barrel medic</name>
    <name type="synonym">Medicago tribuloides</name>
    <dbReference type="NCBI Taxonomy" id="3880"/>
    <lineage>
        <taxon>Eukaryota</taxon>
        <taxon>Viridiplantae</taxon>
        <taxon>Streptophyta</taxon>
        <taxon>Embryophyta</taxon>
        <taxon>Tracheophyta</taxon>
        <taxon>Spermatophyta</taxon>
        <taxon>Magnoliopsida</taxon>
        <taxon>eudicotyledons</taxon>
        <taxon>Gunneridae</taxon>
        <taxon>Pentapetalae</taxon>
        <taxon>rosids</taxon>
        <taxon>fabids</taxon>
        <taxon>Fabales</taxon>
        <taxon>Fabaceae</taxon>
        <taxon>Papilionoideae</taxon>
        <taxon>50 kb inversion clade</taxon>
        <taxon>NPAAA clade</taxon>
        <taxon>Hologalegina</taxon>
        <taxon>IRL clade</taxon>
        <taxon>Trifolieae</taxon>
        <taxon>Medicago</taxon>
    </lineage>
</organism>
<feature type="compositionally biased region" description="Low complexity" evidence="1">
    <location>
        <begin position="20"/>
        <end position="30"/>
    </location>
</feature>
<feature type="compositionally biased region" description="Polar residues" evidence="1">
    <location>
        <begin position="1"/>
        <end position="11"/>
    </location>
</feature>
<feature type="region of interest" description="Disordered" evidence="1">
    <location>
        <begin position="1"/>
        <end position="32"/>
    </location>
</feature>
<evidence type="ECO:0000313" key="2">
    <source>
        <dbReference type="EMBL" id="RHN81795.1"/>
    </source>
</evidence>
<evidence type="ECO:0000256" key="1">
    <source>
        <dbReference type="SAM" id="MobiDB-lite"/>
    </source>
</evidence>
<dbReference type="Proteomes" id="UP000265566">
    <property type="component" value="Chromosome 1"/>
</dbReference>
<dbReference type="AlphaFoldDB" id="A0A396K1A5"/>
<dbReference type="Gramene" id="rna5884">
    <property type="protein sequence ID" value="RHN81795.1"/>
    <property type="gene ID" value="gene5884"/>
</dbReference>
<accession>A0A396K1A5</accession>
<comment type="caution">
    <text evidence="2">The sequence shown here is derived from an EMBL/GenBank/DDBJ whole genome shotgun (WGS) entry which is preliminary data.</text>
</comment>
<protein>
    <submittedName>
        <fullName evidence="2">Uncharacterized protein</fullName>
    </submittedName>
</protein>
<dbReference type="EMBL" id="PSQE01000001">
    <property type="protein sequence ID" value="RHN81795.1"/>
    <property type="molecule type" value="Genomic_DNA"/>
</dbReference>
<name>A0A396K1A5_MEDTR</name>
<reference evidence="3" key="1">
    <citation type="journal article" date="2018" name="Nat. Plants">
        <title>Whole-genome landscape of Medicago truncatula symbiotic genes.</title>
        <authorList>
            <person name="Pecrix Y."/>
            <person name="Staton S.E."/>
            <person name="Sallet E."/>
            <person name="Lelandais-Briere C."/>
            <person name="Moreau S."/>
            <person name="Carrere S."/>
            <person name="Blein T."/>
            <person name="Jardinaud M.F."/>
            <person name="Latrasse D."/>
            <person name="Zouine M."/>
            <person name="Zahm M."/>
            <person name="Kreplak J."/>
            <person name="Mayjonade B."/>
            <person name="Satge C."/>
            <person name="Perez M."/>
            <person name="Cauet S."/>
            <person name="Marande W."/>
            <person name="Chantry-Darmon C."/>
            <person name="Lopez-Roques C."/>
            <person name="Bouchez O."/>
            <person name="Berard A."/>
            <person name="Debelle F."/>
            <person name="Munos S."/>
            <person name="Bendahmane A."/>
            <person name="Berges H."/>
            <person name="Niebel A."/>
            <person name="Buitink J."/>
            <person name="Frugier F."/>
            <person name="Benhamed M."/>
            <person name="Crespi M."/>
            <person name="Gouzy J."/>
            <person name="Gamas P."/>
        </authorList>
    </citation>
    <scope>NUCLEOTIDE SEQUENCE [LARGE SCALE GENOMIC DNA]</scope>
    <source>
        <strain evidence="3">cv. Jemalong A17</strain>
    </source>
</reference>
<evidence type="ECO:0000313" key="3">
    <source>
        <dbReference type="Proteomes" id="UP000265566"/>
    </source>
</evidence>
<sequence length="103" mass="11664">MIFVGGNSSKGSPRRRHVPSYESPRSLSSSDNNYEVIKNRAHIKHNHILSGGHIKHLTTKSDGWGLILFIRDVIGAFYSLLRLTYKDYVVFLHIVALIVLSVF</sequence>
<gene>
    <name evidence="2" type="ORF">MtrunA17_Chr1g0202991</name>
</gene>